<feature type="non-terminal residue" evidence="2">
    <location>
        <position position="283"/>
    </location>
</feature>
<feature type="domain" description="Heterokaryon incompatibility" evidence="1">
    <location>
        <begin position="58"/>
        <end position="147"/>
    </location>
</feature>
<dbReference type="EMBL" id="KN833759">
    <property type="protein sequence ID" value="KIK20816.1"/>
    <property type="molecule type" value="Genomic_DNA"/>
</dbReference>
<dbReference type="Pfam" id="PF06985">
    <property type="entry name" value="HET"/>
    <property type="match status" value="1"/>
</dbReference>
<organism evidence="2 3">
    <name type="scientific">Pisolithus microcarpus 441</name>
    <dbReference type="NCBI Taxonomy" id="765257"/>
    <lineage>
        <taxon>Eukaryota</taxon>
        <taxon>Fungi</taxon>
        <taxon>Dikarya</taxon>
        <taxon>Basidiomycota</taxon>
        <taxon>Agaricomycotina</taxon>
        <taxon>Agaricomycetes</taxon>
        <taxon>Agaricomycetidae</taxon>
        <taxon>Boletales</taxon>
        <taxon>Sclerodermatineae</taxon>
        <taxon>Pisolithaceae</taxon>
        <taxon>Pisolithus</taxon>
    </lineage>
</organism>
<name>A0A0C9YVJ0_9AGAM</name>
<keyword evidence="3" id="KW-1185">Reference proteome</keyword>
<evidence type="ECO:0000313" key="2">
    <source>
        <dbReference type="EMBL" id="KIK20816.1"/>
    </source>
</evidence>
<dbReference type="PANTHER" id="PTHR10622:SF10">
    <property type="entry name" value="HET DOMAIN-CONTAINING PROTEIN"/>
    <property type="match status" value="1"/>
</dbReference>
<dbReference type="Proteomes" id="UP000054018">
    <property type="component" value="Unassembled WGS sequence"/>
</dbReference>
<accession>A0A0C9YVJ0</accession>
<dbReference type="PANTHER" id="PTHR10622">
    <property type="entry name" value="HET DOMAIN-CONTAINING PROTEIN"/>
    <property type="match status" value="1"/>
</dbReference>
<evidence type="ECO:0000259" key="1">
    <source>
        <dbReference type="Pfam" id="PF06985"/>
    </source>
</evidence>
<dbReference type="HOGENOM" id="CLU_000288_138_0_1"/>
<evidence type="ECO:0000313" key="3">
    <source>
        <dbReference type="Proteomes" id="UP000054018"/>
    </source>
</evidence>
<gene>
    <name evidence="2" type="ORF">PISMIDRAFT_71393</name>
</gene>
<proteinExistence type="predicted"/>
<dbReference type="InterPro" id="IPR010730">
    <property type="entry name" value="HET"/>
</dbReference>
<reference evidence="3" key="2">
    <citation type="submission" date="2015-01" db="EMBL/GenBank/DDBJ databases">
        <title>Evolutionary Origins and Diversification of the Mycorrhizal Mutualists.</title>
        <authorList>
            <consortium name="DOE Joint Genome Institute"/>
            <consortium name="Mycorrhizal Genomics Consortium"/>
            <person name="Kohler A."/>
            <person name="Kuo A."/>
            <person name="Nagy L.G."/>
            <person name="Floudas D."/>
            <person name="Copeland A."/>
            <person name="Barry K.W."/>
            <person name="Cichocki N."/>
            <person name="Veneault-Fourrey C."/>
            <person name="LaButti K."/>
            <person name="Lindquist E.A."/>
            <person name="Lipzen A."/>
            <person name="Lundell T."/>
            <person name="Morin E."/>
            <person name="Murat C."/>
            <person name="Riley R."/>
            <person name="Ohm R."/>
            <person name="Sun H."/>
            <person name="Tunlid A."/>
            <person name="Henrissat B."/>
            <person name="Grigoriev I.V."/>
            <person name="Hibbett D.S."/>
            <person name="Martin F."/>
        </authorList>
    </citation>
    <scope>NUCLEOTIDE SEQUENCE [LARGE SCALE GENOMIC DNA]</scope>
    <source>
        <strain evidence="3">441</strain>
    </source>
</reference>
<feature type="non-terminal residue" evidence="2">
    <location>
        <position position="1"/>
    </location>
</feature>
<protein>
    <recommendedName>
        <fullName evidence="1">Heterokaryon incompatibility domain-containing protein</fullName>
    </recommendedName>
</protein>
<dbReference type="STRING" id="765257.A0A0C9YVJ0"/>
<dbReference type="OrthoDB" id="2972126at2759"/>
<sequence length="283" mass="31994">IPLRLLNVRTGILCDRDGQLSLFESSPQYKEMLSSLERYDPSEQVNRIRSAVSSYFQYVTLSHKWGKGEPLLRDIQGRSIYNLTGGDGLVKLQRFCVTVLERGYLWAWSDTCCIDKESSAELQETIGSMFSWYRKSNLTVAYLSDVAEPGSLSCSTWLTRGWTLPELLAPQTMLFFAEDWSPYMGGTPSNHKTDPTVLHELQEATGIAPEYLVNFYPGSADARLRLQWASMRRTSRPEDIAYALFGIFQVHLPVLYGESAERALGRLLAEIISQSGDVVVLDW</sequence>
<dbReference type="AlphaFoldDB" id="A0A0C9YVJ0"/>
<reference evidence="2 3" key="1">
    <citation type="submission" date="2014-04" db="EMBL/GenBank/DDBJ databases">
        <authorList>
            <consortium name="DOE Joint Genome Institute"/>
            <person name="Kuo A."/>
            <person name="Kohler A."/>
            <person name="Costa M.D."/>
            <person name="Nagy L.G."/>
            <person name="Floudas D."/>
            <person name="Copeland A."/>
            <person name="Barry K.W."/>
            <person name="Cichocki N."/>
            <person name="Veneault-Fourrey C."/>
            <person name="LaButti K."/>
            <person name="Lindquist E.A."/>
            <person name="Lipzen A."/>
            <person name="Lundell T."/>
            <person name="Morin E."/>
            <person name="Murat C."/>
            <person name="Sun H."/>
            <person name="Tunlid A."/>
            <person name="Henrissat B."/>
            <person name="Grigoriev I.V."/>
            <person name="Hibbett D.S."/>
            <person name="Martin F."/>
            <person name="Nordberg H.P."/>
            <person name="Cantor M.N."/>
            <person name="Hua S.X."/>
        </authorList>
    </citation>
    <scope>NUCLEOTIDE SEQUENCE [LARGE SCALE GENOMIC DNA]</scope>
    <source>
        <strain evidence="2 3">441</strain>
    </source>
</reference>